<keyword evidence="6" id="KW-1185">Reference proteome</keyword>
<proteinExistence type="inferred from homology"/>
<dbReference type="InterPro" id="IPR046348">
    <property type="entry name" value="SIS_dom_sf"/>
</dbReference>
<comment type="caution">
    <text evidence="5">The sequence shown here is derived from an EMBL/GenBank/DDBJ whole genome shotgun (WGS) entry which is preliminary data.</text>
</comment>
<dbReference type="NCBIfam" id="NF003915">
    <property type="entry name" value="PRK05441.1"/>
    <property type="match status" value="1"/>
</dbReference>
<dbReference type="PROSITE" id="PS51464">
    <property type="entry name" value="SIS"/>
    <property type="match status" value="1"/>
</dbReference>
<feature type="domain" description="SIS" evidence="4">
    <location>
        <begin position="49"/>
        <end position="216"/>
    </location>
</feature>
<evidence type="ECO:0000256" key="1">
    <source>
        <dbReference type="ARBA" id="ARBA00023239"/>
    </source>
</evidence>
<protein>
    <recommendedName>
        <fullName evidence="3">N-acetylmuramic acid 6-phosphate etherase</fullName>
        <shortName evidence="3">MurNAc-6-P etherase</shortName>
        <ecNumber evidence="3">4.2.1.126</ecNumber>
    </recommendedName>
    <alternativeName>
        <fullName evidence="3">N-acetylmuramic acid 6-phosphate hydrolase</fullName>
    </alternativeName>
    <alternativeName>
        <fullName evidence="3">N-acetylmuramic acid 6-phosphate lyase</fullName>
    </alternativeName>
</protein>
<dbReference type="InterPro" id="IPR040190">
    <property type="entry name" value="MURQ/GCKR"/>
</dbReference>
<dbReference type="RefSeq" id="WP_188403314.1">
    <property type="nucleotide sequence ID" value="NZ_BMCE01000002.1"/>
</dbReference>
<comment type="similarity">
    <text evidence="3">Belongs to the GCKR-like family. MurNAc-6-P etherase subfamily.</text>
</comment>
<dbReference type="NCBIfam" id="TIGR00274">
    <property type="entry name" value="N-acetylmuramic acid 6-phosphate etherase"/>
    <property type="match status" value="1"/>
</dbReference>
<feature type="active site" description="Proton donor" evidence="3">
    <location>
        <position position="81"/>
    </location>
</feature>
<comment type="miscellaneous">
    <text evidence="3">A lyase-type mechanism (elimination/hydration) is suggested for the cleavage of the lactyl ether bond of MurNAc 6-phosphate, with the formation of an alpha,beta-unsaturated aldehyde intermediate with (E)-stereochemistry, followed by the syn addition of water to give product.</text>
</comment>
<comment type="catalytic activity">
    <reaction evidence="3">
        <text>N-acetyl-D-muramate 6-phosphate + H2O = N-acetyl-D-glucosamine 6-phosphate + (R)-lactate</text>
        <dbReference type="Rhea" id="RHEA:26410"/>
        <dbReference type="ChEBI" id="CHEBI:15377"/>
        <dbReference type="ChEBI" id="CHEBI:16004"/>
        <dbReference type="ChEBI" id="CHEBI:57513"/>
        <dbReference type="ChEBI" id="CHEBI:58722"/>
        <dbReference type="EC" id="4.2.1.126"/>
    </reaction>
</comment>
<evidence type="ECO:0000259" key="4">
    <source>
        <dbReference type="PROSITE" id="PS51464"/>
    </source>
</evidence>
<evidence type="ECO:0000256" key="2">
    <source>
        <dbReference type="ARBA" id="ARBA00023277"/>
    </source>
</evidence>
<comment type="pathway">
    <text evidence="3">Amino-sugar metabolism; N-acetylmuramate degradation.</text>
</comment>
<accession>A0ABS2ZCJ5</accession>
<dbReference type="HAMAP" id="MF_00068">
    <property type="entry name" value="MurQ"/>
    <property type="match status" value="1"/>
</dbReference>
<dbReference type="Gene3D" id="3.40.50.10490">
    <property type="entry name" value="Glucose-6-phosphate isomerase like protein, domain 1"/>
    <property type="match status" value="1"/>
</dbReference>
<sequence>MSDKQTEAINSRTVDIDERSTHEMISLMLKEDEQIVSGIAPVIPSIAAAVDQIYRRWVRGGRVFVVGAGTSGRIGMLDAVELGPTFSVDPNRWIAIIAGGKEAMYQPLEENEDDTKKVREELAGYDLTDVDTIIGITASGSTPFVMSAIELGNDKDAFTVSISNNEKTPVSAISRVPIEAVTGPEVIRGSTRLKAGTAQKMILNMISTGVMIKAGKVYQNEMVDMKLINKKLEKRAVSMISKLADIDETKAQDLLGDNENNLKQALFVSLTESTKEEAVYFLEKAEQHLKKAIQLYYQNQK</sequence>
<feature type="active site" evidence="3">
    <location>
        <position position="112"/>
    </location>
</feature>
<dbReference type="NCBIfam" id="NF009222">
    <property type="entry name" value="PRK12570.1"/>
    <property type="match status" value="1"/>
</dbReference>
<comment type="function">
    <text evidence="3">Specifically catalyzes the cleavage of the D-lactyl ether substituent of MurNAc 6-phosphate, producing GlcNAc 6-phosphate and D-lactate.</text>
</comment>
<dbReference type="PANTHER" id="PTHR10088:SF4">
    <property type="entry name" value="GLUCOKINASE REGULATORY PROTEIN"/>
    <property type="match status" value="1"/>
</dbReference>
<organism evidence="5 6">
    <name type="scientific">Fictibacillus barbaricus</name>
    <dbReference type="NCBI Taxonomy" id="182136"/>
    <lineage>
        <taxon>Bacteria</taxon>
        <taxon>Bacillati</taxon>
        <taxon>Bacillota</taxon>
        <taxon>Bacilli</taxon>
        <taxon>Bacillales</taxon>
        <taxon>Fictibacillaceae</taxon>
        <taxon>Fictibacillus</taxon>
    </lineage>
</organism>
<dbReference type="Proteomes" id="UP001319060">
    <property type="component" value="Unassembled WGS sequence"/>
</dbReference>
<dbReference type="Pfam" id="PF22645">
    <property type="entry name" value="GKRP_SIS_N"/>
    <property type="match status" value="1"/>
</dbReference>
<comment type="subunit">
    <text evidence="3">Homodimer.</text>
</comment>
<dbReference type="InterPro" id="IPR001347">
    <property type="entry name" value="SIS_dom"/>
</dbReference>
<dbReference type="EC" id="4.2.1.126" evidence="3"/>
<dbReference type="GO" id="GO:0016829">
    <property type="term" value="F:lyase activity"/>
    <property type="evidence" value="ECO:0007669"/>
    <property type="project" value="UniProtKB-KW"/>
</dbReference>
<evidence type="ECO:0000313" key="6">
    <source>
        <dbReference type="Proteomes" id="UP001319060"/>
    </source>
</evidence>
<dbReference type="CDD" id="cd14273">
    <property type="entry name" value="UBA_TAP-C_like"/>
    <property type="match status" value="1"/>
</dbReference>
<gene>
    <name evidence="3 5" type="primary">murQ</name>
    <name evidence="5" type="ORF">JYA64_07075</name>
</gene>
<dbReference type="CDD" id="cd05007">
    <property type="entry name" value="SIS_Etherase"/>
    <property type="match status" value="1"/>
</dbReference>
<reference evidence="5 6" key="1">
    <citation type="submission" date="2021-01" db="EMBL/GenBank/DDBJ databases">
        <title>Genome Sequencing of Type Strains.</title>
        <authorList>
            <person name="Lemaire J.F."/>
            <person name="Inderbitzin P."/>
            <person name="Collins S.B."/>
            <person name="Wespe N."/>
            <person name="Knight-Connoni V."/>
        </authorList>
    </citation>
    <scope>NUCLEOTIDE SEQUENCE [LARGE SCALE GENOMIC DNA]</scope>
    <source>
        <strain evidence="5 6">DSM 14730</strain>
    </source>
</reference>
<dbReference type="EMBL" id="JAFHKS010000042">
    <property type="protein sequence ID" value="MBN3545049.1"/>
    <property type="molecule type" value="Genomic_DNA"/>
</dbReference>
<dbReference type="InterPro" id="IPR005488">
    <property type="entry name" value="Etherase_MurQ"/>
</dbReference>
<evidence type="ECO:0000313" key="5">
    <source>
        <dbReference type="EMBL" id="MBN3545049.1"/>
    </source>
</evidence>
<keyword evidence="2 3" id="KW-0119">Carbohydrate metabolism</keyword>
<dbReference type="PANTHER" id="PTHR10088">
    <property type="entry name" value="GLUCOKINASE REGULATORY PROTEIN"/>
    <property type="match status" value="1"/>
</dbReference>
<keyword evidence="1 3" id="KW-0456">Lyase</keyword>
<name>A0ABS2ZCJ5_9BACL</name>
<dbReference type="Pfam" id="PF14555">
    <property type="entry name" value="UBA_4"/>
    <property type="match status" value="1"/>
</dbReference>
<evidence type="ECO:0000256" key="3">
    <source>
        <dbReference type="HAMAP-Rule" id="MF_00068"/>
    </source>
</evidence>
<dbReference type="Gene3D" id="1.10.8.1080">
    <property type="match status" value="1"/>
</dbReference>
<dbReference type="SUPFAM" id="SSF53697">
    <property type="entry name" value="SIS domain"/>
    <property type="match status" value="1"/>
</dbReference>